<sequence>MTKAGFKMLATGWYGIDQHRIDKFMMLVRRYLRGSLRCLLRCKWSIDSCNSYAEMLSAEDGTVY</sequence>
<dbReference type="GO" id="GO:0006364">
    <property type="term" value="P:rRNA processing"/>
    <property type="evidence" value="ECO:0007669"/>
    <property type="project" value="InterPro"/>
</dbReference>
<dbReference type="InterPro" id="IPR010301">
    <property type="entry name" value="RRP1"/>
</dbReference>
<keyword evidence="5" id="KW-1185">Reference proteome</keyword>
<comment type="similarity">
    <text evidence="2">Belongs to the RRP1 family.</text>
</comment>
<dbReference type="GO" id="GO:0005634">
    <property type="term" value="C:nucleus"/>
    <property type="evidence" value="ECO:0007669"/>
    <property type="project" value="UniProtKB-SubCell"/>
</dbReference>
<dbReference type="Pfam" id="PF05997">
    <property type="entry name" value="Nop52"/>
    <property type="match status" value="1"/>
</dbReference>
<dbReference type="STRING" id="76193.A0A0N1IQM3"/>
<keyword evidence="3" id="KW-0539">Nucleus</keyword>
<comment type="subcellular location">
    <subcellularLocation>
        <location evidence="1">Nucleus</location>
    </subcellularLocation>
</comment>
<dbReference type="AlphaFoldDB" id="A0A0N1IQM3"/>
<evidence type="ECO:0000313" key="4">
    <source>
        <dbReference type="EMBL" id="KPJ20873.1"/>
    </source>
</evidence>
<dbReference type="EMBL" id="LADJ01003900">
    <property type="protein sequence ID" value="KPJ20873.1"/>
    <property type="molecule type" value="Genomic_DNA"/>
</dbReference>
<dbReference type="GO" id="GO:0030688">
    <property type="term" value="C:preribosome, small subunit precursor"/>
    <property type="evidence" value="ECO:0007669"/>
    <property type="project" value="InterPro"/>
</dbReference>
<evidence type="ECO:0000256" key="1">
    <source>
        <dbReference type="ARBA" id="ARBA00004123"/>
    </source>
</evidence>
<comment type="caution">
    <text evidence="4">The sequence shown here is derived from an EMBL/GenBank/DDBJ whole genome shotgun (WGS) entry which is preliminary data.</text>
</comment>
<gene>
    <name evidence="4" type="ORF">RR48_00162</name>
</gene>
<dbReference type="InParanoid" id="A0A0N1IQM3"/>
<organism evidence="4 5">
    <name type="scientific">Papilio machaon</name>
    <name type="common">Old World swallowtail butterfly</name>
    <dbReference type="NCBI Taxonomy" id="76193"/>
    <lineage>
        <taxon>Eukaryota</taxon>
        <taxon>Metazoa</taxon>
        <taxon>Ecdysozoa</taxon>
        <taxon>Arthropoda</taxon>
        <taxon>Hexapoda</taxon>
        <taxon>Insecta</taxon>
        <taxon>Pterygota</taxon>
        <taxon>Neoptera</taxon>
        <taxon>Endopterygota</taxon>
        <taxon>Lepidoptera</taxon>
        <taxon>Glossata</taxon>
        <taxon>Ditrysia</taxon>
        <taxon>Papilionoidea</taxon>
        <taxon>Papilionidae</taxon>
        <taxon>Papilioninae</taxon>
        <taxon>Papilio</taxon>
    </lineage>
</organism>
<name>A0A0N1IQM3_PAPMA</name>
<evidence type="ECO:0000256" key="2">
    <source>
        <dbReference type="ARBA" id="ARBA00006374"/>
    </source>
</evidence>
<evidence type="ECO:0000256" key="3">
    <source>
        <dbReference type="ARBA" id="ARBA00023242"/>
    </source>
</evidence>
<proteinExistence type="inferred from homology"/>
<dbReference type="Proteomes" id="UP000053240">
    <property type="component" value="Unassembled WGS sequence"/>
</dbReference>
<reference evidence="4 5" key="1">
    <citation type="journal article" date="2015" name="Nat. Commun.">
        <title>Outbred genome sequencing and CRISPR/Cas9 gene editing in butterflies.</title>
        <authorList>
            <person name="Li X."/>
            <person name="Fan D."/>
            <person name="Zhang W."/>
            <person name="Liu G."/>
            <person name="Zhang L."/>
            <person name="Zhao L."/>
            <person name="Fang X."/>
            <person name="Chen L."/>
            <person name="Dong Y."/>
            <person name="Chen Y."/>
            <person name="Ding Y."/>
            <person name="Zhao R."/>
            <person name="Feng M."/>
            <person name="Zhu Y."/>
            <person name="Feng Y."/>
            <person name="Jiang X."/>
            <person name="Zhu D."/>
            <person name="Xiang H."/>
            <person name="Feng X."/>
            <person name="Li S."/>
            <person name="Wang J."/>
            <person name="Zhang G."/>
            <person name="Kronforst M.R."/>
            <person name="Wang W."/>
        </authorList>
    </citation>
    <scope>NUCLEOTIDE SEQUENCE [LARGE SCALE GENOMIC DNA]</scope>
    <source>
        <strain evidence="4">Ya'a_city_454_Pm</strain>
        <tissue evidence="4">Whole body</tissue>
    </source>
</reference>
<accession>A0A0N1IQM3</accession>
<protein>
    <submittedName>
        <fullName evidence="4">Uncharacterized protein</fullName>
    </submittedName>
</protein>
<evidence type="ECO:0000313" key="5">
    <source>
        <dbReference type="Proteomes" id="UP000053240"/>
    </source>
</evidence>